<sequence>MPFSHKPLNLALLTLILLLGIPILGESQRNLSHLSVTAQTVEELKQEGDRLLDLGIEQYQRSQIRDALQFWKQALVIYQQIGDKAGEGGTLLNLGTVYSDLGEYAQAEQFYQQSLLISRQLGNTVGEGKTLLGLGLVYTSLGDRAQAEQYYRQSLEISRQIGNTAGEVISLFGLGNVYHSLGEDAQAEQFYRQSLLISRQLGEKAAEGFSLFGLGNVYNSLGEYAQAEQYYRQSLEIFRQLGDKGREGSTLGKLGNVYYSLGEYAQAEQYYRQSLEISQQLGDKGNEGSTLNNLGTVYNSLGEYAQAEQYYRQSLEISQQLGDKGNEGSTLNNLGTVYTSLGEYAQAEQYYRQSLEIFRQVGDKREEGITLRNLGNVYNSLGEYAQAEQYYRQSLEIFRQVGDKVGEGSALLGLGLLYENLGQYAQSEQSRRQSLEILQQLGDKVGESTALLSLGSVYGSQGEYAQAEQYYRQSLEISRQLGDKVGESNTIEALDGLGSVYNSLGEYAQAEQYYRQSLEISRKLGDKREQGRTLHNLGTVYDSLREYAQAEQYYRQSLEISRQLGEKAGEGISLLGLGNVYNSLGEYAQAEQYYRQSIEVREQLRPGLTDEQKISLFEQQKSTYELLQTVLIAQNKPDAALEISEKGRARAFVELLAERLSDNREIPVTVTPPNLRDIQQIAAAQQATIVQYSYIREDFTFGNLERFGESELYIWVIKPTGEMTFRRTDLKPLWQEQDSSLAKAIADARCFDNLACLNNIMVSQSREETTEVRSGGGLFNYQAQDEQARPVSQQENRELKQLYQLLIEPIADLLPTNPSERVIFVPHNALFLVPFPALQDARGQYLIEKHTILTAPSIQVLGLTRDQKQAQTVVNSDILVVGNPTMPVVGTEQLRALPGSEQEAREIGQLLNVTPLIGSMATKATVVQQMQSSRIIHLATHGSFDPNIPLDSWLALTPSGSDDGLLTAAEIFGLNLNAELVVLSACDTGRGKITGDGVIGLSRSFISAGVPSVLVSLWKVPDDSTSLLMREFYQLWEESGDKGQALRQAMLTTMQQYPNPVNWAAFTLMGEAE</sequence>
<accession>K9TSP8</accession>
<dbReference type="PANTHER" id="PTHR10098:SF108">
    <property type="entry name" value="TETRATRICOPEPTIDE REPEAT PROTEIN 28"/>
    <property type="match status" value="1"/>
</dbReference>
<gene>
    <name evidence="3" type="ORF">Oscil6304_5731</name>
</gene>
<keyword evidence="1" id="KW-0802">TPR repeat</keyword>
<feature type="repeat" description="TPR" evidence="1">
    <location>
        <begin position="288"/>
        <end position="321"/>
    </location>
</feature>
<dbReference type="PATRIC" id="fig|56110.3.peg.7033"/>
<feature type="repeat" description="TPR" evidence="1">
    <location>
        <begin position="248"/>
        <end position="281"/>
    </location>
</feature>
<keyword evidence="4" id="KW-1185">Reference proteome</keyword>
<proteinExistence type="predicted"/>
<dbReference type="SMART" id="SM00028">
    <property type="entry name" value="TPR"/>
    <property type="match status" value="14"/>
</dbReference>
<name>K9TSP8_9CYAN</name>
<dbReference type="InterPro" id="IPR011990">
    <property type="entry name" value="TPR-like_helical_dom_sf"/>
</dbReference>
<reference evidence="3 4" key="1">
    <citation type="submission" date="2012-06" db="EMBL/GenBank/DDBJ databases">
        <title>Finished chromosome of genome of Oscillatoria acuminata PCC 6304.</title>
        <authorList>
            <consortium name="US DOE Joint Genome Institute"/>
            <person name="Gugger M."/>
            <person name="Coursin T."/>
            <person name="Rippka R."/>
            <person name="Tandeau De Marsac N."/>
            <person name="Huntemann M."/>
            <person name="Wei C.-L."/>
            <person name="Han J."/>
            <person name="Detter J.C."/>
            <person name="Han C."/>
            <person name="Tapia R."/>
            <person name="Davenport K."/>
            <person name="Daligault H."/>
            <person name="Erkkila T."/>
            <person name="Gu W."/>
            <person name="Munk A.C.C."/>
            <person name="Teshima H."/>
            <person name="Xu Y."/>
            <person name="Chain P."/>
            <person name="Chen A."/>
            <person name="Krypides N."/>
            <person name="Mavromatis K."/>
            <person name="Markowitz V."/>
            <person name="Szeto E."/>
            <person name="Ivanova N."/>
            <person name="Mikhailova N."/>
            <person name="Ovchinnikova G."/>
            <person name="Pagani I."/>
            <person name="Pati A."/>
            <person name="Goodwin L."/>
            <person name="Peters L."/>
            <person name="Pitluck S."/>
            <person name="Woyke T."/>
            <person name="Kerfeld C."/>
        </authorList>
    </citation>
    <scope>NUCLEOTIDE SEQUENCE [LARGE SCALE GENOMIC DNA]</scope>
    <source>
        <strain evidence="3 4">PCC 6304</strain>
    </source>
</reference>
<dbReference type="STRING" id="56110.Oscil6304_5731"/>
<evidence type="ECO:0000313" key="3">
    <source>
        <dbReference type="EMBL" id="AFY85206.1"/>
    </source>
</evidence>
<dbReference type="PANTHER" id="PTHR10098">
    <property type="entry name" value="RAPSYN-RELATED"/>
    <property type="match status" value="1"/>
</dbReference>
<protein>
    <recommendedName>
        <fullName evidence="2">CHAT domain-containing protein</fullName>
    </recommendedName>
</protein>
<dbReference type="Gene3D" id="1.25.40.10">
    <property type="entry name" value="Tetratricopeptide repeat domain"/>
    <property type="match status" value="4"/>
</dbReference>
<dbReference type="RefSeq" id="WP_015151812.1">
    <property type="nucleotide sequence ID" value="NC_019693.1"/>
</dbReference>
<dbReference type="HOGENOM" id="CLU_002404_0_1_3"/>
<evidence type="ECO:0000259" key="2">
    <source>
        <dbReference type="Pfam" id="PF12770"/>
    </source>
</evidence>
<dbReference type="Pfam" id="PF12770">
    <property type="entry name" value="CHAT"/>
    <property type="match status" value="1"/>
</dbReference>
<dbReference type="InterPro" id="IPR024983">
    <property type="entry name" value="CHAT_dom"/>
</dbReference>
<feature type="repeat" description="TPR" evidence="1">
    <location>
        <begin position="531"/>
        <end position="564"/>
    </location>
</feature>
<feature type="repeat" description="TPR" evidence="1">
    <location>
        <begin position="128"/>
        <end position="161"/>
    </location>
</feature>
<feature type="domain" description="CHAT" evidence="2">
    <location>
        <begin position="797"/>
        <end position="1071"/>
    </location>
</feature>
<dbReference type="PROSITE" id="PS50293">
    <property type="entry name" value="TPR_REGION"/>
    <property type="match status" value="4"/>
</dbReference>
<feature type="repeat" description="TPR" evidence="1">
    <location>
        <begin position="571"/>
        <end position="604"/>
    </location>
</feature>
<organism evidence="3 4">
    <name type="scientific">Oscillatoria acuminata PCC 6304</name>
    <dbReference type="NCBI Taxonomy" id="56110"/>
    <lineage>
        <taxon>Bacteria</taxon>
        <taxon>Bacillati</taxon>
        <taxon>Cyanobacteriota</taxon>
        <taxon>Cyanophyceae</taxon>
        <taxon>Oscillatoriophycideae</taxon>
        <taxon>Oscillatoriales</taxon>
        <taxon>Oscillatoriaceae</taxon>
        <taxon>Oscillatoria</taxon>
    </lineage>
</organism>
<feature type="repeat" description="TPR" evidence="1">
    <location>
        <begin position="88"/>
        <end position="121"/>
    </location>
</feature>
<dbReference type="KEGG" id="oac:Oscil6304_5731"/>
<dbReference type="Pfam" id="PF13374">
    <property type="entry name" value="TPR_10"/>
    <property type="match status" value="1"/>
</dbReference>
<dbReference type="InterPro" id="IPR019734">
    <property type="entry name" value="TPR_rpt"/>
</dbReference>
<dbReference type="InParanoid" id="K9TSP8"/>
<feature type="repeat" description="TPR" evidence="1">
    <location>
        <begin position="328"/>
        <end position="361"/>
    </location>
</feature>
<dbReference type="AlphaFoldDB" id="K9TSP8"/>
<feature type="repeat" description="TPR" evidence="1">
    <location>
        <begin position="491"/>
        <end position="524"/>
    </location>
</feature>
<dbReference type="OrthoDB" id="443153at2"/>
<dbReference type="EMBL" id="CP003607">
    <property type="protein sequence ID" value="AFY85206.1"/>
    <property type="molecule type" value="Genomic_DNA"/>
</dbReference>
<evidence type="ECO:0000256" key="1">
    <source>
        <dbReference type="PROSITE-ProRule" id="PRU00339"/>
    </source>
</evidence>
<dbReference type="eggNOG" id="COG0457">
    <property type="taxonomic scope" value="Bacteria"/>
</dbReference>
<dbReference type="eggNOG" id="COG4995">
    <property type="taxonomic scope" value="Bacteria"/>
</dbReference>
<dbReference type="PROSITE" id="PS50005">
    <property type="entry name" value="TPR"/>
    <property type="match status" value="11"/>
</dbReference>
<dbReference type="SUPFAM" id="SSF48452">
    <property type="entry name" value="TPR-like"/>
    <property type="match status" value="4"/>
</dbReference>
<feature type="repeat" description="TPR" evidence="1">
    <location>
        <begin position="368"/>
        <end position="401"/>
    </location>
</feature>
<dbReference type="Proteomes" id="UP000010367">
    <property type="component" value="Chromosome"/>
</dbReference>
<feature type="repeat" description="TPR" evidence="1">
    <location>
        <begin position="448"/>
        <end position="481"/>
    </location>
</feature>
<dbReference type="Pfam" id="PF13424">
    <property type="entry name" value="TPR_12"/>
    <property type="match status" value="6"/>
</dbReference>
<feature type="repeat" description="TPR" evidence="1">
    <location>
        <begin position="208"/>
        <end position="241"/>
    </location>
</feature>
<evidence type="ECO:0000313" key="4">
    <source>
        <dbReference type="Proteomes" id="UP000010367"/>
    </source>
</evidence>